<comment type="subcellular location">
    <subcellularLocation>
        <location evidence="1">Membrane</location>
        <topology evidence="1">Multi-pass membrane protein</topology>
    </subcellularLocation>
</comment>
<evidence type="ECO:0000256" key="1">
    <source>
        <dbReference type="ARBA" id="ARBA00004141"/>
    </source>
</evidence>
<evidence type="ECO:0000256" key="4">
    <source>
        <dbReference type="SAM" id="Phobius"/>
    </source>
</evidence>
<keyword evidence="7" id="KW-1185">Reference proteome</keyword>
<evidence type="ECO:0000313" key="7">
    <source>
        <dbReference type="Proteomes" id="UP000620124"/>
    </source>
</evidence>
<feature type="region of interest" description="Disordered" evidence="3">
    <location>
        <begin position="15"/>
        <end position="36"/>
    </location>
</feature>
<dbReference type="PROSITE" id="PS50850">
    <property type="entry name" value="MFS"/>
    <property type="match status" value="1"/>
</dbReference>
<dbReference type="InterPro" id="IPR020846">
    <property type="entry name" value="MFS_dom"/>
</dbReference>
<evidence type="ECO:0000256" key="3">
    <source>
        <dbReference type="SAM" id="MobiDB-lite"/>
    </source>
</evidence>
<dbReference type="InterPro" id="IPR050327">
    <property type="entry name" value="Proton-linked_MCT"/>
</dbReference>
<sequence>MASSSPVDIELRSRGVHPHCSFPSGSTPVSTSEETPPTRSYQALLLFSGFMMIFHIIGINGVFGIFQDFYTSPESNIPSARGNDAVVALVGTIGSGLTWSGGIFVNPIIARVESVKLVTFIGAAIMSLGLFLASYSSKAVLYGFGSSLYYFPIMSIAPTYFDRHRGFAMGCILSGAGVGGLVMAPVLQVLLDRYGVRTALRILAGWNFAVGVPVACVIRRRADLNRAEGASTRLNMGLVKRGTFLYQSLGALLQAAGNVIPLYYMTSYSVSILSYSHSKASLLLAINSAVNSVSRILMGVLADRVGRQNTLIGGAFLSSLSVFALWYDAPRDRFMAFVVMYGIYAGGYNALIPTTITEIYGVENYARVNGFIYFVRGLGSLLGAPIAGLILGSHKRGGGRRDGDAWGGGDAAFTVRACRRVRRGATSLCWDVRRISQSHKRSGRGGMGTLGEVGMLRSRYERIVVYDGVLLLCAGMCVAYVRWLDACDKGVWKWKA</sequence>
<name>A0A8H7D8J7_9AGAR</name>
<evidence type="ECO:0000259" key="5">
    <source>
        <dbReference type="PROSITE" id="PS50850"/>
    </source>
</evidence>
<dbReference type="InterPro" id="IPR036259">
    <property type="entry name" value="MFS_trans_sf"/>
</dbReference>
<gene>
    <name evidence="6" type="ORF">MVEN_00633100</name>
</gene>
<dbReference type="OrthoDB" id="2213137at2759"/>
<evidence type="ECO:0000256" key="2">
    <source>
        <dbReference type="ARBA" id="ARBA00006727"/>
    </source>
</evidence>
<dbReference type="Gene3D" id="1.20.1250.20">
    <property type="entry name" value="MFS general substrate transporter like domains"/>
    <property type="match status" value="2"/>
</dbReference>
<feature type="transmembrane region" description="Helical" evidence="4">
    <location>
        <begin position="199"/>
        <end position="218"/>
    </location>
</feature>
<dbReference type="SUPFAM" id="SSF103473">
    <property type="entry name" value="MFS general substrate transporter"/>
    <property type="match status" value="1"/>
</dbReference>
<protein>
    <submittedName>
        <fullName evidence="6">Putative transporter ESBP6</fullName>
    </submittedName>
</protein>
<evidence type="ECO:0000313" key="6">
    <source>
        <dbReference type="EMBL" id="KAF7362833.1"/>
    </source>
</evidence>
<reference evidence="6" key="1">
    <citation type="submission" date="2020-05" db="EMBL/GenBank/DDBJ databases">
        <title>Mycena genomes resolve the evolution of fungal bioluminescence.</title>
        <authorList>
            <person name="Tsai I.J."/>
        </authorList>
    </citation>
    <scope>NUCLEOTIDE SEQUENCE</scope>
    <source>
        <strain evidence="6">CCC161011</strain>
    </source>
</reference>
<keyword evidence="4" id="KW-1133">Transmembrane helix</keyword>
<keyword evidence="4" id="KW-0812">Transmembrane</keyword>
<comment type="caution">
    <text evidence="6">The sequence shown here is derived from an EMBL/GenBank/DDBJ whole genome shotgun (WGS) entry which is preliminary data.</text>
</comment>
<accession>A0A8H7D8J7</accession>
<feature type="transmembrane region" description="Helical" evidence="4">
    <location>
        <begin position="334"/>
        <end position="351"/>
    </location>
</feature>
<feature type="transmembrane region" description="Helical" evidence="4">
    <location>
        <begin position="463"/>
        <end position="483"/>
    </location>
</feature>
<dbReference type="Pfam" id="PF07690">
    <property type="entry name" value="MFS_1"/>
    <property type="match status" value="1"/>
</dbReference>
<comment type="similarity">
    <text evidence="2">Belongs to the major facilitator superfamily. Monocarboxylate porter (TC 2.A.1.13) family.</text>
</comment>
<dbReference type="PANTHER" id="PTHR11360:SF284">
    <property type="entry name" value="EG:103B4.3 PROTEIN-RELATED"/>
    <property type="match status" value="1"/>
</dbReference>
<feature type="compositionally biased region" description="Low complexity" evidence="3">
    <location>
        <begin position="23"/>
        <end position="36"/>
    </location>
</feature>
<feature type="transmembrane region" description="Helical" evidence="4">
    <location>
        <begin position="44"/>
        <end position="66"/>
    </location>
</feature>
<dbReference type="InterPro" id="IPR011701">
    <property type="entry name" value="MFS"/>
</dbReference>
<dbReference type="AlphaFoldDB" id="A0A8H7D8J7"/>
<feature type="domain" description="Major facilitator superfamily (MFS) profile" evidence="5">
    <location>
        <begin position="243"/>
        <end position="496"/>
    </location>
</feature>
<dbReference type="GO" id="GO:0022857">
    <property type="term" value="F:transmembrane transporter activity"/>
    <property type="evidence" value="ECO:0007669"/>
    <property type="project" value="InterPro"/>
</dbReference>
<dbReference type="Proteomes" id="UP000620124">
    <property type="component" value="Unassembled WGS sequence"/>
</dbReference>
<dbReference type="PANTHER" id="PTHR11360">
    <property type="entry name" value="MONOCARBOXYLATE TRANSPORTER"/>
    <property type="match status" value="1"/>
</dbReference>
<keyword evidence="4" id="KW-0472">Membrane</keyword>
<feature type="transmembrane region" description="Helical" evidence="4">
    <location>
        <begin position="243"/>
        <end position="264"/>
    </location>
</feature>
<feature type="transmembrane region" description="Helical" evidence="4">
    <location>
        <begin position="371"/>
        <end position="391"/>
    </location>
</feature>
<dbReference type="EMBL" id="JACAZI010000004">
    <property type="protein sequence ID" value="KAF7362833.1"/>
    <property type="molecule type" value="Genomic_DNA"/>
</dbReference>
<feature type="transmembrane region" description="Helical" evidence="4">
    <location>
        <begin position="86"/>
        <end position="105"/>
    </location>
</feature>
<feature type="transmembrane region" description="Helical" evidence="4">
    <location>
        <begin position="141"/>
        <end position="160"/>
    </location>
</feature>
<proteinExistence type="inferred from homology"/>
<feature type="transmembrane region" description="Helical" evidence="4">
    <location>
        <begin position="117"/>
        <end position="135"/>
    </location>
</feature>
<feature type="transmembrane region" description="Helical" evidence="4">
    <location>
        <begin position="310"/>
        <end position="327"/>
    </location>
</feature>
<feature type="transmembrane region" description="Helical" evidence="4">
    <location>
        <begin position="167"/>
        <end position="187"/>
    </location>
</feature>
<organism evidence="6 7">
    <name type="scientific">Mycena venus</name>
    <dbReference type="NCBI Taxonomy" id="2733690"/>
    <lineage>
        <taxon>Eukaryota</taxon>
        <taxon>Fungi</taxon>
        <taxon>Dikarya</taxon>
        <taxon>Basidiomycota</taxon>
        <taxon>Agaricomycotina</taxon>
        <taxon>Agaricomycetes</taxon>
        <taxon>Agaricomycetidae</taxon>
        <taxon>Agaricales</taxon>
        <taxon>Marasmiineae</taxon>
        <taxon>Mycenaceae</taxon>
        <taxon>Mycena</taxon>
    </lineage>
</organism>
<dbReference type="GO" id="GO:0016020">
    <property type="term" value="C:membrane"/>
    <property type="evidence" value="ECO:0007669"/>
    <property type="project" value="UniProtKB-SubCell"/>
</dbReference>